<evidence type="ECO:0000313" key="8">
    <source>
        <dbReference type="EMBL" id="KAK3104989.1"/>
    </source>
</evidence>
<comment type="subcellular location">
    <subcellularLocation>
        <location evidence="1">Membrane</location>
    </subcellularLocation>
</comment>
<feature type="region of interest" description="Disordered" evidence="5">
    <location>
        <begin position="414"/>
        <end position="434"/>
    </location>
</feature>
<accession>A0AA88YPS1</accession>
<dbReference type="PANTHER" id="PTHR47023:SF1">
    <property type="entry name" value="SEX PEPTIDE RECEPTOR"/>
    <property type="match status" value="1"/>
</dbReference>
<dbReference type="PROSITE" id="PS50262">
    <property type="entry name" value="G_PROTEIN_RECEP_F1_2"/>
    <property type="match status" value="1"/>
</dbReference>
<dbReference type="InterPro" id="IPR019427">
    <property type="entry name" value="7TM_GPCR_serpentine_rcpt_Srw"/>
</dbReference>
<dbReference type="EMBL" id="VSWD01000004">
    <property type="protein sequence ID" value="KAK3104989.1"/>
    <property type="molecule type" value="Genomic_DNA"/>
</dbReference>
<dbReference type="Proteomes" id="UP001186944">
    <property type="component" value="Unassembled WGS sequence"/>
</dbReference>
<feature type="transmembrane region" description="Helical" evidence="6">
    <location>
        <begin position="361"/>
        <end position="382"/>
    </location>
</feature>
<evidence type="ECO:0000256" key="2">
    <source>
        <dbReference type="ARBA" id="ARBA00022692"/>
    </source>
</evidence>
<dbReference type="Gene3D" id="1.20.1070.10">
    <property type="entry name" value="Rhodopsin 7-helix transmembrane proteins"/>
    <property type="match status" value="1"/>
</dbReference>
<dbReference type="GO" id="GO:0008528">
    <property type="term" value="F:G protein-coupled peptide receptor activity"/>
    <property type="evidence" value="ECO:0007669"/>
    <property type="project" value="InterPro"/>
</dbReference>
<evidence type="ECO:0000259" key="7">
    <source>
        <dbReference type="PROSITE" id="PS50262"/>
    </source>
</evidence>
<dbReference type="AlphaFoldDB" id="A0AA88YPS1"/>
<dbReference type="InterPro" id="IPR000276">
    <property type="entry name" value="GPCR_Rhodpsn"/>
</dbReference>
<dbReference type="Pfam" id="PF10324">
    <property type="entry name" value="7TM_GPCR_Srw"/>
    <property type="match status" value="1"/>
</dbReference>
<name>A0AA88YPS1_PINIB</name>
<sequence length="434" mass="50062">MTMEATSPFVAGLTERNCEEKTVSSFPGYGFERKTQSTFYETEDEYSYNDYPEYSDDYYPEGNIQPFLYPIYADWERILRGHVDLTIALITICTNIIMASVFIFRSSRSPTTVLLTTLAVSDSLICICRMEESIYFNILDHHETVYITYRWCIISHVFRYINQCFRFTSNWITVILGFQRCISVVTPFRVKTICSMKVTCIVLLTLIPAAIILNVYEMFAIEIVELKIYTTADYNESLPSGCYTQYSETVKSSLGDPDRSEVIFYIFNTIFARVLPVLILTVTTIILAVALKKGSRSMTQYDANIQQARNIQFKKITIIVFAILVIFLIAELQDGIAFIIYIFELVLGKKYQILSKEQSTLWDTVASTLSLLSYACNFWIFFMMSNQFRSALINMLRHPFKKIGFKWAFDTEEPGTSETNVKGLRKSRDDQSLL</sequence>
<protein>
    <recommendedName>
        <fullName evidence="7">G-protein coupled receptors family 1 profile domain-containing protein</fullName>
    </recommendedName>
</protein>
<feature type="transmembrane region" description="Helical" evidence="6">
    <location>
        <begin position="316"/>
        <end position="341"/>
    </location>
</feature>
<dbReference type="CDD" id="cd14978">
    <property type="entry name" value="7tmA_FMRFamide_R-like"/>
    <property type="match status" value="1"/>
</dbReference>
<gene>
    <name evidence="8" type="ORF">FSP39_014805</name>
</gene>
<dbReference type="PANTHER" id="PTHR47023">
    <property type="entry name" value="SEX PEPTIDE RECEPTOR"/>
    <property type="match status" value="1"/>
</dbReference>
<evidence type="ECO:0000256" key="4">
    <source>
        <dbReference type="ARBA" id="ARBA00023136"/>
    </source>
</evidence>
<keyword evidence="9" id="KW-1185">Reference proteome</keyword>
<dbReference type="InterPro" id="IPR053071">
    <property type="entry name" value="GPCR1-related_rcpt"/>
</dbReference>
<dbReference type="InterPro" id="IPR017452">
    <property type="entry name" value="GPCR_Rhodpsn_7TM"/>
</dbReference>
<dbReference type="GO" id="GO:0016020">
    <property type="term" value="C:membrane"/>
    <property type="evidence" value="ECO:0007669"/>
    <property type="project" value="UniProtKB-SubCell"/>
</dbReference>
<keyword evidence="2 6" id="KW-0812">Transmembrane</keyword>
<evidence type="ECO:0000313" key="9">
    <source>
        <dbReference type="Proteomes" id="UP001186944"/>
    </source>
</evidence>
<evidence type="ECO:0000256" key="3">
    <source>
        <dbReference type="ARBA" id="ARBA00022989"/>
    </source>
</evidence>
<keyword evidence="4 6" id="KW-0472">Membrane</keyword>
<evidence type="ECO:0000256" key="6">
    <source>
        <dbReference type="SAM" id="Phobius"/>
    </source>
</evidence>
<evidence type="ECO:0000256" key="5">
    <source>
        <dbReference type="SAM" id="MobiDB-lite"/>
    </source>
</evidence>
<evidence type="ECO:0000256" key="1">
    <source>
        <dbReference type="ARBA" id="ARBA00004370"/>
    </source>
</evidence>
<dbReference type="SUPFAM" id="SSF81321">
    <property type="entry name" value="Family A G protein-coupled receptor-like"/>
    <property type="match status" value="1"/>
</dbReference>
<reference evidence="8" key="1">
    <citation type="submission" date="2019-08" db="EMBL/GenBank/DDBJ databases">
        <title>The improved chromosome-level genome for the pearl oyster Pinctada fucata martensii using PacBio sequencing and Hi-C.</title>
        <authorList>
            <person name="Zheng Z."/>
        </authorList>
    </citation>
    <scope>NUCLEOTIDE SEQUENCE</scope>
    <source>
        <strain evidence="8">ZZ-2019</strain>
        <tissue evidence="8">Adductor muscle</tissue>
    </source>
</reference>
<dbReference type="SMART" id="SM01381">
    <property type="entry name" value="7TM_GPCR_Srsx"/>
    <property type="match status" value="1"/>
</dbReference>
<proteinExistence type="predicted"/>
<organism evidence="8 9">
    <name type="scientific">Pinctada imbricata</name>
    <name type="common">Atlantic pearl-oyster</name>
    <name type="synonym">Pinctada martensii</name>
    <dbReference type="NCBI Taxonomy" id="66713"/>
    <lineage>
        <taxon>Eukaryota</taxon>
        <taxon>Metazoa</taxon>
        <taxon>Spiralia</taxon>
        <taxon>Lophotrochozoa</taxon>
        <taxon>Mollusca</taxon>
        <taxon>Bivalvia</taxon>
        <taxon>Autobranchia</taxon>
        <taxon>Pteriomorphia</taxon>
        <taxon>Pterioida</taxon>
        <taxon>Pterioidea</taxon>
        <taxon>Pteriidae</taxon>
        <taxon>Pinctada</taxon>
    </lineage>
</organism>
<feature type="transmembrane region" description="Helical" evidence="6">
    <location>
        <begin position="85"/>
        <end position="104"/>
    </location>
</feature>
<feature type="transmembrane region" description="Helical" evidence="6">
    <location>
        <begin position="262"/>
        <end position="291"/>
    </location>
</feature>
<feature type="domain" description="G-protein coupled receptors family 1 profile" evidence="7">
    <location>
        <begin position="94"/>
        <end position="381"/>
    </location>
</feature>
<comment type="caution">
    <text evidence="8">The sequence shown here is derived from an EMBL/GenBank/DDBJ whole genome shotgun (WGS) entry which is preliminary data.</text>
</comment>
<feature type="transmembrane region" description="Helical" evidence="6">
    <location>
        <begin position="198"/>
        <end position="216"/>
    </location>
</feature>
<keyword evidence="3 6" id="KW-1133">Transmembrane helix</keyword>